<protein>
    <recommendedName>
        <fullName evidence="3">ATPase AAA-type core domain-containing protein</fullName>
    </recommendedName>
</protein>
<proteinExistence type="predicted"/>
<reference evidence="1 2" key="1">
    <citation type="submission" date="2024-09" db="EMBL/GenBank/DDBJ databases">
        <title>Rethinking Asexuality: The Enigmatic Case of Functional Sexual Genes in Lepraria (Stereocaulaceae).</title>
        <authorList>
            <person name="Doellman M."/>
            <person name="Sun Y."/>
            <person name="Barcenas-Pena A."/>
            <person name="Lumbsch H.T."/>
            <person name="Grewe F."/>
        </authorList>
    </citation>
    <scope>NUCLEOTIDE SEQUENCE [LARGE SCALE GENOMIC DNA]</scope>
    <source>
        <strain evidence="1 2">Grewe 0041</strain>
    </source>
</reference>
<name>A0ABR4BF71_9LECA</name>
<comment type="caution">
    <text evidence="1">The sequence shown here is derived from an EMBL/GenBank/DDBJ whole genome shotgun (WGS) entry which is preliminary data.</text>
</comment>
<dbReference type="Proteomes" id="UP001590951">
    <property type="component" value="Unassembled WGS sequence"/>
</dbReference>
<evidence type="ECO:0008006" key="3">
    <source>
        <dbReference type="Google" id="ProtNLM"/>
    </source>
</evidence>
<accession>A0ABR4BF71</accession>
<evidence type="ECO:0000313" key="1">
    <source>
        <dbReference type="EMBL" id="KAL2056133.1"/>
    </source>
</evidence>
<organism evidence="1 2">
    <name type="scientific">Lepraria finkii</name>
    <dbReference type="NCBI Taxonomy" id="1340010"/>
    <lineage>
        <taxon>Eukaryota</taxon>
        <taxon>Fungi</taxon>
        <taxon>Dikarya</taxon>
        <taxon>Ascomycota</taxon>
        <taxon>Pezizomycotina</taxon>
        <taxon>Lecanoromycetes</taxon>
        <taxon>OSLEUM clade</taxon>
        <taxon>Lecanoromycetidae</taxon>
        <taxon>Lecanorales</taxon>
        <taxon>Lecanorineae</taxon>
        <taxon>Stereocaulaceae</taxon>
        <taxon>Lepraria</taxon>
    </lineage>
</organism>
<keyword evidence="2" id="KW-1185">Reference proteome</keyword>
<sequence>MDIGLSDWELTAAEGDSLSLQSIIKKLNKPGGLKRLTIKGIKEEQNLWDLRDGLVKEGGRFVLLDEIDRAVIDVVHKSCSQAAR</sequence>
<dbReference type="EMBL" id="JBHFEH010000009">
    <property type="protein sequence ID" value="KAL2056133.1"/>
    <property type="molecule type" value="Genomic_DNA"/>
</dbReference>
<gene>
    <name evidence="1" type="ORF">ABVK25_003776</name>
</gene>
<evidence type="ECO:0000313" key="2">
    <source>
        <dbReference type="Proteomes" id="UP001590951"/>
    </source>
</evidence>